<evidence type="ECO:0000256" key="5">
    <source>
        <dbReference type="SAM" id="Phobius"/>
    </source>
</evidence>
<dbReference type="InterPro" id="IPR018488">
    <property type="entry name" value="cNMP-bd_CS"/>
</dbReference>
<feature type="transmembrane region" description="Helical" evidence="5">
    <location>
        <begin position="212"/>
        <end position="234"/>
    </location>
</feature>
<evidence type="ECO:0000259" key="6">
    <source>
        <dbReference type="PROSITE" id="PS50042"/>
    </source>
</evidence>
<evidence type="ECO:0000256" key="1">
    <source>
        <dbReference type="ARBA" id="ARBA00004141"/>
    </source>
</evidence>
<feature type="transmembrane region" description="Helical" evidence="5">
    <location>
        <begin position="113"/>
        <end position="135"/>
    </location>
</feature>
<dbReference type="GO" id="GO:0016020">
    <property type="term" value="C:membrane"/>
    <property type="evidence" value="ECO:0007669"/>
    <property type="project" value="UniProtKB-SubCell"/>
</dbReference>
<dbReference type="CDD" id="cd07042">
    <property type="entry name" value="STAS_SulP_like_sulfate_transporter"/>
    <property type="match status" value="1"/>
</dbReference>
<feature type="transmembrane region" description="Helical" evidence="5">
    <location>
        <begin position="377"/>
        <end position="394"/>
    </location>
</feature>
<gene>
    <name evidence="8" type="ORF">C9I57_30980</name>
</gene>
<dbReference type="InterPro" id="IPR036513">
    <property type="entry name" value="STAS_dom_sf"/>
</dbReference>
<dbReference type="Proteomes" id="UP000240638">
    <property type="component" value="Unassembled WGS sequence"/>
</dbReference>
<feature type="domain" description="STAS" evidence="7">
    <location>
        <begin position="479"/>
        <end position="578"/>
    </location>
</feature>
<dbReference type="InterPro" id="IPR014710">
    <property type="entry name" value="RmlC-like_jellyroll"/>
</dbReference>
<dbReference type="SUPFAM" id="SSF51206">
    <property type="entry name" value="cAMP-binding domain-like"/>
    <property type="match status" value="1"/>
</dbReference>
<accession>A0A2T3XK42</accession>
<evidence type="ECO:0000313" key="8">
    <source>
        <dbReference type="EMBL" id="PTB16900.1"/>
    </source>
</evidence>
<feature type="transmembrane region" description="Helical" evidence="5">
    <location>
        <begin position="89"/>
        <end position="106"/>
    </location>
</feature>
<dbReference type="SMART" id="SM00100">
    <property type="entry name" value="cNMP"/>
    <property type="match status" value="1"/>
</dbReference>
<dbReference type="Gene3D" id="2.60.120.10">
    <property type="entry name" value="Jelly Rolls"/>
    <property type="match status" value="1"/>
</dbReference>
<dbReference type="PROSITE" id="PS00889">
    <property type="entry name" value="CNMP_BINDING_2"/>
    <property type="match status" value="1"/>
</dbReference>
<evidence type="ECO:0000256" key="2">
    <source>
        <dbReference type="ARBA" id="ARBA00022692"/>
    </source>
</evidence>
<name>A0A2T3XK42_9BURK</name>
<dbReference type="InterPro" id="IPR018490">
    <property type="entry name" value="cNMP-bd_dom_sf"/>
</dbReference>
<evidence type="ECO:0000313" key="9">
    <source>
        <dbReference type="Proteomes" id="UP000240638"/>
    </source>
</evidence>
<feature type="domain" description="Cyclic nucleotide-binding" evidence="6">
    <location>
        <begin position="601"/>
        <end position="703"/>
    </location>
</feature>
<feature type="transmembrane region" description="Helical" evidence="5">
    <location>
        <begin position="147"/>
        <end position="165"/>
    </location>
</feature>
<feature type="transmembrane region" description="Helical" evidence="5">
    <location>
        <begin position="53"/>
        <end position="74"/>
    </location>
</feature>
<keyword evidence="2 5" id="KW-0812">Transmembrane</keyword>
<dbReference type="PROSITE" id="PS50042">
    <property type="entry name" value="CNMP_BINDING_3"/>
    <property type="match status" value="1"/>
</dbReference>
<sequence length="737" mass="77447">MTDKTLSLNTTTRTDAATPLAPNIVAGLLSGLVTLCYSIGYGSMIFSGNLSPFVNVGMPITLVSCGIIALVVALKSSLPFSIGGPDSNAVALLVGLAAGVAADATATGLSQNGVLVTVLAALAVSTLVTGAALYLVGVSRRSSVIQFLPYPVVGGFLGGTGYLLLSGAMRMLTGHSLGLPAVAALAELPWLAWVPAVVVCATLLAAQGRVKPYALAPLGLGAGIVVFFAGMSAIGQAPEQLREAGLLFAREPLSALQLPLMLPRQQIDWAAIVAHLPECVAVAAVSALTILLNSSGASLATGHDADFNQEMRAAGVANLLAGLTGGIVGYQSMSRTMLNSRAGATARLSGVVAGLGCFAVIALFPGLIAWFPKPVLVGLQLYLAWGLLREWLIASYRKLGLADYLLVLLIVAVIIVEGVVAGIVLGIAAACALFVFNYARISAISREFDGRTYHSNVERSIGDTERLLAHADAVVGTCLQGFLFFGTANLMLRRVSERLAARSGASPRFIVLDFRKVSGLDVSTSATFLRLKQRARACGDTLVFTGLPPRAHDMLARAGVLTENIHVFGDLDGGLEWVEDLLLMRAGTAREHSTFRSLAAIMPHLSGKALARLSAYMEPCQLKQGQLLFAQGDAADAVYIIERGRVTVSLPLEDGNSMRLRSYGSGTIVGEMALYTQQPRSADVRADEPTAAWRLTYAALNQLEIEDADTARQFHRFVVMVLASRLTVANEAARAAY</sequence>
<evidence type="ECO:0000256" key="3">
    <source>
        <dbReference type="ARBA" id="ARBA00022989"/>
    </source>
</evidence>
<dbReference type="InterPro" id="IPR000595">
    <property type="entry name" value="cNMP-bd_dom"/>
</dbReference>
<feature type="transmembrane region" description="Helical" evidence="5">
    <location>
        <begin position="406"/>
        <end position="436"/>
    </location>
</feature>
<keyword evidence="3 5" id="KW-1133">Transmembrane helix</keyword>
<evidence type="ECO:0000259" key="7">
    <source>
        <dbReference type="PROSITE" id="PS50801"/>
    </source>
</evidence>
<dbReference type="PANTHER" id="PTHR43310">
    <property type="entry name" value="SULFATE TRANSPORTER YBAR-RELATED"/>
    <property type="match status" value="1"/>
</dbReference>
<dbReference type="RefSeq" id="WP_107154335.1">
    <property type="nucleotide sequence ID" value="NZ_PYUC01000027.1"/>
</dbReference>
<feature type="transmembrane region" description="Helical" evidence="5">
    <location>
        <begin position="351"/>
        <end position="371"/>
    </location>
</feature>
<dbReference type="Pfam" id="PF01740">
    <property type="entry name" value="STAS"/>
    <property type="match status" value="1"/>
</dbReference>
<protein>
    <submittedName>
        <fullName evidence="8">Cyclic nucleotide-binding protein</fullName>
    </submittedName>
</protein>
<dbReference type="InterPro" id="IPR052706">
    <property type="entry name" value="Membrane-Transporter-like"/>
</dbReference>
<dbReference type="CDD" id="cd00038">
    <property type="entry name" value="CAP_ED"/>
    <property type="match status" value="1"/>
</dbReference>
<dbReference type="EMBL" id="PYUC01000027">
    <property type="protein sequence ID" value="PTB16900.1"/>
    <property type="molecule type" value="Genomic_DNA"/>
</dbReference>
<dbReference type="InterPro" id="IPR002645">
    <property type="entry name" value="STAS_dom"/>
</dbReference>
<comment type="subcellular location">
    <subcellularLocation>
        <location evidence="1">Membrane</location>
        <topology evidence="1">Multi-pass membrane protein</topology>
    </subcellularLocation>
</comment>
<dbReference type="InterPro" id="IPR011547">
    <property type="entry name" value="SLC26A/SulP_dom"/>
</dbReference>
<dbReference type="AlphaFoldDB" id="A0A2T3XK42"/>
<proteinExistence type="predicted"/>
<comment type="caution">
    <text evidence="8">The sequence shown here is derived from an EMBL/GenBank/DDBJ whole genome shotgun (WGS) entry which is preliminary data.</text>
</comment>
<dbReference type="Pfam" id="PF00916">
    <property type="entry name" value="Sulfate_transp"/>
    <property type="match status" value="1"/>
</dbReference>
<dbReference type="SUPFAM" id="SSF52091">
    <property type="entry name" value="SpoIIaa-like"/>
    <property type="match status" value="1"/>
</dbReference>
<dbReference type="PROSITE" id="PS50801">
    <property type="entry name" value="STAS"/>
    <property type="match status" value="1"/>
</dbReference>
<dbReference type="Gene3D" id="3.30.750.24">
    <property type="entry name" value="STAS domain"/>
    <property type="match status" value="1"/>
</dbReference>
<feature type="transmembrane region" description="Helical" evidence="5">
    <location>
        <begin position="20"/>
        <end position="41"/>
    </location>
</feature>
<dbReference type="PANTHER" id="PTHR43310:SF2">
    <property type="entry name" value="SLC26A_SULP TRANSPORTER DOMAIN-CONTAINING PROTEIN"/>
    <property type="match status" value="1"/>
</dbReference>
<feature type="transmembrane region" description="Helical" evidence="5">
    <location>
        <begin position="177"/>
        <end position="206"/>
    </location>
</feature>
<reference evidence="8 9" key="1">
    <citation type="submission" date="2018-03" db="EMBL/GenBank/DDBJ databases">
        <title>Whole genome analyses suggest that Burkholderia sensu lato contains two further novel genera in the rhizoxinica-symbiotica group Mycetohabitans gen. nov., and Trinickia gen. nov.: implications for the evolution of diazotrophy and nodulation in the Burkholderiaceae.</title>
        <authorList>
            <person name="Estrada De Los Santos P."/>
            <person name="Palmer M."/>
            <person name="Chavez-Ramirez B."/>
            <person name="Steenkamp E.T."/>
            <person name="Hirsch A.M."/>
            <person name="Manyaka P."/>
            <person name="Maluk M."/>
            <person name="Lafos M."/>
            <person name="Crook M."/>
            <person name="Gross E."/>
            <person name="Simon M.F."/>
            <person name="Bueno Dos Reis Junior F."/>
            <person name="Poole P.S."/>
            <person name="Venter S.N."/>
            <person name="James E.K."/>
        </authorList>
    </citation>
    <scope>NUCLEOTIDE SEQUENCE [LARGE SCALE GENOMIC DNA]</scope>
    <source>
        <strain evidence="8 9">JPY-366</strain>
    </source>
</reference>
<organism evidence="8 9">
    <name type="scientific">Trinickia symbiotica</name>
    <dbReference type="NCBI Taxonomy" id="863227"/>
    <lineage>
        <taxon>Bacteria</taxon>
        <taxon>Pseudomonadati</taxon>
        <taxon>Pseudomonadota</taxon>
        <taxon>Betaproteobacteria</taxon>
        <taxon>Burkholderiales</taxon>
        <taxon>Burkholderiaceae</taxon>
        <taxon>Trinickia</taxon>
    </lineage>
</organism>
<evidence type="ECO:0000256" key="4">
    <source>
        <dbReference type="ARBA" id="ARBA00023136"/>
    </source>
</evidence>
<feature type="transmembrane region" description="Helical" evidence="5">
    <location>
        <begin position="311"/>
        <end position="330"/>
    </location>
</feature>
<keyword evidence="4 5" id="KW-0472">Membrane</keyword>
<dbReference type="Pfam" id="PF00027">
    <property type="entry name" value="cNMP_binding"/>
    <property type="match status" value="1"/>
</dbReference>